<comment type="caution">
    <text evidence="1">The sequence shown here is derived from an EMBL/GenBank/DDBJ whole genome shotgun (WGS) entry which is preliminary data.</text>
</comment>
<reference evidence="1" key="1">
    <citation type="journal article" date="2014" name="Int. J. Syst. Evol. Microbiol.">
        <title>Complete genome sequence of Corynebacterium casei LMG S-19264T (=DSM 44701T), isolated from a smear-ripened cheese.</title>
        <authorList>
            <consortium name="US DOE Joint Genome Institute (JGI-PGF)"/>
            <person name="Walter F."/>
            <person name="Albersmeier A."/>
            <person name="Kalinowski J."/>
            <person name="Ruckert C."/>
        </authorList>
    </citation>
    <scope>NUCLEOTIDE SEQUENCE</scope>
    <source>
        <strain evidence="1">VKM B-2748</strain>
    </source>
</reference>
<sequence length="245" mass="27076">MSSLLLLNVLDVARSFGETPSKAVAREIANWLIEAYAKKGGGGFNYNPAINTLFDLFRGAIDRDAAVLHCMTRGNPKGRSQNVQAIKTVAPYAAENISTCYRIDFSAVALGRVKDQTVYAAIKAPMVRVVHDEAFVVLPGFRMSYRPNQAQIDLACSIALANLARDDFAGADFEYLSAGPGVSGQREFQAVRGRDRTVYDRDQLDLMMHEYVRGVAIALEEGIERRAPNLRGYRIIDPREPDLFA</sequence>
<dbReference type="AlphaFoldDB" id="A0A9W6N764"/>
<keyword evidence="2" id="KW-1185">Reference proteome</keyword>
<dbReference type="RefSeq" id="WP_271200539.1">
    <property type="nucleotide sequence ID" value="NZ_BSFL01000002.1"/>
</dbReference>
<reference evidence="1" key="2">
    <citation type="submission" date="2023-01" db="EMBL/GenBank/DDBJ databases">
        <authorList>
            <person name="Sun Q."/>
            <person name="Evtushenko L."/>
        </authorList>
    </citation>
    <scope>NUCLEOTIDE SEQUENCE</scope>
    <source>
        <strain evidence="1">VKM B-2748</strain>
    </source>
</reference>
<accession>A0A9W6N764</accession>
<name>A0A9W6N764_9HYPH</name>
<evidence type="ECO:0000313" key="2">
    <source>
        <dbReference type="Proteomes" id="UP001143309"/>
    </source>
</evidence>
<dbReference type="EMBL" id="BSFL01000002">
    <property type="protein sequence ID" value="GLK80067.1"/>
    <property type="molecule type" value="Genomic_DNA"/>
</dbReference>
<gene>
    <name evidence="1" type="ORF">GCM10008174_18080</name>
</gene>
<dbReference type="Proteomes" id="UP001143309">
    <property type="component" value="Unassembled WGS sequence"/>
</dbReference>
<organism evidence="1 2">
    <name type="scientific">Methylopila turkensis</name>
    <dbReference type="NCBI Taxonomy" id="1437816"/>
    <lineage>
        <taxon>Bacteria</taxon>
        <taxon>Pseudomonadati</taxon>
        <taxon>Pseudomonadota</taxon>
        <taxon>Alphaproteobacteria</taxon>
        <taxon>Hyphomicrobiales</taxon>
        <taxon>Methylopilaceae</taxon>
        <taxon>Methylopila</taxon>
    </lineage>
</organism>
<proteinExistence type="predicted"/>
<evidence type="ECO:0000313" key="1">
    <source>
        <dbReference type="EMBL" id="GLK80067.1"/>
    </source>
</evidence>
<protein>
    <submittedName>
        <fullName evidence="1">Uncharacterized protein</fullName>
    </submittedName>
</protein>